<proteinExistence type="predicted"/>
<gene>
    <name evidence="1" type="ORF">AB840_15270</name>
</gene>
<dbReference type="Proteomes" id="UP000036503">
    <property type="component" value="Unassembled WGS sequence"/>
</dbReference>
<dbReference type="EMBL" id="LEKT01000120">
    <property type="protein sequence ID" value="KMO85154.1"/>
    <property type="molecule type" value="Genomic_DNA"/>
</dbReference>
<sequence length="309" mass="35537">MANTNLDKFLVIEQMMDEAQGLMEPYLSSLEQRYEYMNVLRKEYSNLSHTLGKIQQRVIKQGDKLEVDADVKNVAQSARDRIDEHIEAIEEDKADGDNQPSVKQLKRARKKLDGELDEDSIGKAWRLLKVRKIEIEELNVLMDLIDAMEDGKQDKAESIVKKIEKLRSDYTSGFVRYREALEQGEDVQKEVDNVIGDLENSGYIQEAESLTDARPSIAEERGLRPDAQPLLDLLNPIKSAGLEYFQSRNRNSTSYDLNVAFAKEVAYTRRALLEDREYIGTRNAFNRLNTAFEELSGYMYDRFYQLGGT</sequence>
<reference evidence="1 2" key="1">
    <citation type="submission" date="2015-06" db="EMBL/GenBank/DDBJ databases">
        <title>Draft genome sequence of beer spoilage bacterium Megasphaera cerevisiae type strain 20462.</title>
        <authorList>
            <person name="Kutumbaka K."/>
            <person name="Pasmowitz J."/>
            <person name="Mategko J."/>
            <person name="Reyes D."/>
            <person name="Friedrich A."/>
            <person name="Han S."/>
            <person name="Martens-Habbena W."/>
            <person name="Neal-McKinney J."/>
            <person name="Janagama H.K."/>
            <person name="Nadala C."/>
            <person name="Samadpour M."/>
        </authorList>
    </citation>
    <scope>NUCLEOTIDE SEQUENCE [LARGE SCALE GENOMIC DNA]</scope>
    <source>
        <strain evidence="1 2">DSM 20462</strain>
    </source>
</reference>
<feature type="non-terminal residue" evidence="1">
    <location>
        <position position="309"/>
    </location>
</feature>
<keyword evidence="2" id="KW-1185">Reference proteome</keyword>
<protein>
    <submittedName>
        <fullName evidence="1">Uncharacterized protein</fullName>
    </submittedName>
</protein>
<accession>A0A0J6WRM1</accession>
<dbReference type="OrthoDB" id="2414341at2"/>
<organism evidence="1 2">
    <name type="scientific">Megasphaera cerevisiae DSM 20462</name>
    <dbReference type="NCBI Taxonomy" id="1122219"/>
    <lineage>
        <taxon>Bacteria</taxon>
        <taxon>Bacillati</taxon>
        <taxon>Bacillota</taxon>
        <taxon>Negativicutes</taxon>
        <taxon>Veillonellales</taxon>
        <taxon>Veillonellaceae</taxon>
        <taxon>Megasphaera</taxon>
    </lineage>
</organism>
<comment type="caution">
    <text evidence="1">The sequence shown here is derived from an EMBL/GenBank/DDBJ whole genome shotgun (WGS) entry which is preliminary data.</text>
</comment>
<name>A0A0J6WRM1_9FIRM</name>
<evidence type="ECO:0000313" key="2">
    <source>
        <dbReference type="Proteomes" id="UP000036503"/>
    </source>
</evidence>
<dbReference type="AlphaFoldDB" id="A0A0J6WRM1"/>
<evidence type="ECO:0000313" key="1">
    <source>
        <dbReference type="EMBL" id="KMO85154.1"/>
    </source>
</evidence>
<dbReference type="InParanoid" id="A0A0J6WRM1"/>
<dbReference type="RefSeq" id="WP_048515670.1">
    <property type="nucleotide sequence ID" value="NZ_LEKT01000120.1"/>
</dbReference>